<dbReference type="EMBL" id="LFYR01000785">
    <property type="protein sequence ID" value="KMZ69226.1"/>
    <property type="molecule type" value="Genomic_DNA"/>
</dbReference>
<accession>A0A0K9PJU1</accession>
<evidence type="ECO:0000256" key="13">
    <source>
        <dbReference type="SAM" id="SignalP"/>
    </source>
</evidence>
<evidence type="ECO:0000256" key="11">
    <source>
        <dbReference type="SAM" id="MobiDB-lite"/>
    </source>
</evidence>
<dbReference type="GO" id="GO:0005886">
    <property type="term" value="C:plasma membrane"/>
    <property type="evidence" value="ECO:0007669"/>
    <property type="project" value="UniProtKB-SubCell"/>
</dbReference>
<evidence type="ECO:0000256" key="9">
    <source>
        <dbReference type="ARBA" id="ARBA00023157"/>
    </source>
</evidence>
<evidence type="ECO:0000256" key="2">
    <source>
        <dbReference type="ARBA" id="ARBA00010929"/>
    </source>
</evidence>
<evidence type="ECO:0000256" key="8">
    <source>
        <dbReference type="ARBA" id="ARBA00023136"/>
    </source>
</evidence>
<evidence type="ECO:0000256" key="1">
    <source>
        <dbReference type="ARBA" id="ARBA00004251"/>
    </source>
</evidence>
<keyword evidence="7" id="KW-0446">Lipid-binding</keyword>
<keyword evidence="6 12" id="KW-1133">Transmembrane helix</keyword>
<evidence type="ECO:0000256" key="12">
    <source>
        <dbReference type="SAM" id="Phobius"/>
    </source>
</evidence>
<dbReference type="OMA" id="YRYPLFY"/>
<keyword evidence="9" id="KW-1015">Disulfide bond</keyword>
<evidence type="ECO:0000256" key="3">
    <source>
        <dbReference type="ARBA" id="ARBA00022475"/>
    </source>
</evidence>
<evidence type="ECO:0000259" key="14">
    <source>
        <dbReference type="Pfam" id="PF10699"/>
    </source>
</evidence>
<feature type="region of interest" description="Disordered" evidence="11">
    <location>
        <begin position="624"/>
        <end position="652"/>
    </location>
</feature>
<feature type="region of interest" description="Disordered" evidence="11">
    <location>
        <begin position="690"/>
        <end position="733"/>
    </location>
</feature>
<proteinExistence type="inferred from homology"/>
<dbReference type="PANTHER" id="PTHR31764:SF0">
    <property type="entry name" value="GENERATIVE CELL SPECIFIC-1_HAP2 DOMAIN-CONTAINING PROTEIN"/>
    <property type="match status" value="1"/>
</dbReference>
<sequence length="733" mass="83901">MDLGHLLLLLLLLPSIFLKPFIVTCVEILSKSKLESCVKTSESGNMHCDKKIVVNLAVPSGSSGGESSIVAELVEVEENSTQQMRTIREPPVITINKSAAYALYEILYIRDVAYKPEELFVKTRKCEPSASYKVVNKCERLRDEGGNIIEYSQPHCCPCGPQRRVPSSCGNVFDKIIKGKANTAHCLRFQDDWFHVFSVGRRSIGFSIRIKIKKGSKISEVIVGPENRTVLSNDTFLRVNLIGDYAGYSSIPSFEDLYLVIPRQGNNGLSQDLGNDFSRWMLLERVRFSLDGLECDKIGVSFEAYNGQPNFCGMPFMSCLHNQLWNFWEADQNRIRRNQTVQYVVDGRFERINQHPNAGIHSFSIGITEVLNTNIMIELSADDVHYVYQRSPGKILSIVVPAFEALTQFGVATIVSKNTGKLEASYSLTFKCSSGVSYMEEQFFIMKPEAVCARSFKLYTTTDQAANYKCTATLKASDFTEVSRAMCQFITTSTILDNGTQIIPTYGPETHYGFFETVKNIFSSILNGLVDFFIGRSCRNRCSGLFDFSCHIQYICASWIVMVILLLAIFPTVMVLVWLLHQKGFFDPLYDWWDDHYKSGNRHHHHSHPKHRQHDEAVMRNGHHISSGHHKHRHSAKPRRGHGDHHNHDRYLNVNNQHHNKHRSRNNPAEQHGSNLNTDFEDYMRERAYDHHRHKKNALVLGTSHVKRNDDYKRRKHNKPKQDRIHEHVHSKH</sequence>
<comment type="similarity">
    <text evidence="2">Belongs to the HAP2/GCS1 family.</text>
</comment>
<dbReference type="InterPro" id="IPR018928">
    <property type="entry name" value="HAP2/GCS1_dom"/>
</dbReference>
<dbReference type="OrthoDB" id="272303at2759"/>
<comment type="caution">
    <text evidence="15">The sequence shown here is derived from an EMBL/GenBank/DDBJ whole genome shotgun (WGS) entry which is preliminary data.</text>
</comment>
<feature type="signal peptide" evidence="13">
    <location>
        <begin position="1"/>
        <end position="18"/>
    </location>
</feature>
<evidence type="ECO:0000313" key="16">
    <source>
        <dbReference type="Proteomes" id="UP000036987"/>
    </source>
</evidence>
<feature type="domain" description="Generative cell specific-1/HAP2" evidence="14">
    <location>
        <begin position="46"/>
        <end position="557"/>
    </location>
</feature>
<evidence type="ECO:0000256" key="10">
    <source>
        <dbReference type="ARBA" id="ARBA00023279"/>
    </source>
</evidence>
<evidence type="ECO:0000256" key="7">
    <source>
        <dbReference type="ARBA" id="ARBA00023121"/>
    </source>
</evidence>
<dbReference type="STRING" id="29655.A0A0K9PJU1"/>
<keyword evidence="5 13" id="KW-0732">Signal</keyword>
<keyword evidence="3" id="KW-1003">Cell membrane</keyword>
<feature type="compositionally biased region" description="Basic and acidic residues" evidence="11">
    <location>
        <begin position="720"/>
        <end position="733"/>
    </location>
</feature>
<comment type="subcellular location">
    <subcellularLocation>
        <location evidence="1">Cell membrane</location>
        <topology evidence="1">Single-pass type I membrane protein</topology>
    </subcellularLocation>
</comment>
<name>A0A0K9PJU1_ZOSMR</name>
<evidence type="ECO:0000256" key="6">
    <source>
        <dbReference type="ARBA" id="ARBA00022989"/>
    </source>
</evidence>
<dbReference type="InterPro" id="IPR040326">
    <property type="entry name" value="HAP2/GCS1"/>
</dbReference>
<evidence type="ECO:0000256" key="4">
    <source>
        <dbReference type="ARBA" id="ARBA00022692"/>
    </source>
</evidence>
<dbReference type="Proteomes" id="UP000036987">
    <property type="component" value="Unassembled WGS sequence"/>
</dbReference>
<organism evidence="15 16">
    <name type="scientific">Zostera marina</name>
    <name type="common">Eelgrass</name>
    <dbReference type="NCBI Taxonomy" id="29655"/>
    <lineage>
        <taxon>Eukaryota</taxon>
        <taxon>Viridiplantae</taxon>
        <taxon>Streptophyta</taxon>
        <taxon>Embryophyta</taxon>
        <taxon>Tracheophyta</taxon>
        <taxon>Spermatophyta</taxon>
        <taxon>Magnoliopsida</taxon>
        <taxon>Liliopsida</taxon>
        <taxon>Zosteraceae</taxon>
        <taxon>Zostera</taxon>
    </lineage>
</organism>
<keyword evidence="16" id="KW-1185">Reference proteome</keyword>
<keyword evidence="10" id="KW-0278">Fertilization</keyword>
<dbReference type="AlphaFoldDB" id="A0A0K9PJU1"/>
<keyword evidence="8 12" id="KW-0472">Membrane</keyword>
<evidence type="ECO:0000313" key="15">
    <source>
        <dbReference type="EMBL" id="KMZ69226.1"/>
    </source>
</evidence>
<dbReference type="PANTHER" id="PTHR31764">
    <property type="entry name" value="PROTEIN HAPLESS 2"/>
    <property type="match status" value="1"/>
</dbReference>
<dbReference type="Pfam" id="PF10699">
    <property type="entry name" value="HAP2-GCS1"/>
    <property type="match status" value="1"/>
</dbReference>
<protein>
    <submittedName>
        <fullName evidence="15">Protein HAPLESS 2</fullName>
    </submittedName>
</protein>
<gene>
    <name evidence="15" type="ORF">ZOSMA_21G00800</name>
</gene>
<feature type="compositionally biased region" description="Basic residues" evidence="11">
    <location>
        <begin position="624"/>
        <end position="643"/>
    </location>
</feature>
<feature type="chain" id="PRO_5005527977" evidence="13">
    <location>
        <begin position="19"/>
        <end position="733"/>
    </location>
</feature>
<reference evidence="16" key="1">
    <citation type="journal article" date="2016" name="Nature">
        <title>The genome of the seagrass Zostera marina reveals angiosperm adaptation to the sea.</title>
        <authorList>
            <person name="Olsen J.L."/>
            <person name="Rouze P."/>
            <person name="Verhelst B."/>
            <person name="Lin Y.-C."/>
            <person name="Bayer T."/>
            <person name="Collen J."/>
            <person name="Dattolo E."/>
            <person name="De Paoli E."/>
            <person name="Dittami S."/>
            <person name="Maumus F."/>
            <person name="Michel G."/>
            <person name="Kersting A."/>
            <person name="Lauritano C."/>
            <person name="Lohaus R."/>
            <person name="Toepel M."/>
            <person name="Tonon T."/>
            <person name="Vanneste K."/>
            <person name="Amirebrahimi M."/>
            <person name="Brakel J."/>
            <person name="Bostroem C."/>
            <person name="Chovatia M."/>
            <person name="Grimwood J."/>
            <person name="Jenkins J.W."/>
            <person name="Jueterbock A."/>
            <person name="Mraz A."/>
            <person name="Stam W.T."/>
            <person name="Tice H."/>
            <person name="Bornberg-Bauer E."/>
            <person name="Green P.J."/>
            <person name="Pearson G.A."/>
            <person name="Procaccini G."/>
            <person name="Duarte C.M."/>
            <person name="Schmutz J."/>
            <person name="Reusch T.B.H."/>
            <person name="Van de Peer Y."/>
        </authorList>
    </citation>
    <scope>NUCLEOTIDE SEQUENCE [LARGE SCALE GENOMIC DNA]</scope>
    <source>
        <strain evidence="16">cv. Finnish</strain>
    </source>
</reference>
<feature type="transmembrane region" description="Helical" evidence="12">
    <location>
        <begin position="559"/>
        <end position="580"/>
    </location>
</feature>
<keyword evidence="4 12" id="KW-0812">Transmembrane</keyword>
<dbReference type="GO" id="GO:0008289">
    <property type="term" value="F:lipid binding"/>
    <property type="evidence" value="ECO:0007669"/>
    <property type="project" value="UniProtKB-KW"/>
</dbReference>
<evidence type="ECO:0000256" key="5">
    <source>
        <dbReference type="ARBA" id="ARBA00022729"/>
    </source>
</evidence>